<dbReference type="Gene3D" id="3.20.20.120">
    <property type="entry name" value="Enolase-like C-terminal domain"/>
    <property type="match status" value="1"/>
</dbReference>
<protein>
    <submittedName>
        <fullName evidence="5">Mandelate racemase</fullName>
    </submittedName>
</protein>
<evidence type="ECO:0000313" key="5">
    <source>
        <dbReference type="EMBL" id="SEB16628.1"/>
    </source>
</evidence>
<dbReference type="GO" id="GO:0016836">
    <property type="term" value="F:hydro-lyase activity"/>
    <property type="evidence" value="ECO:0007669"/>
    <property type="project" value="TreeGrafter"/>
</dbReference>
<organism evidence="5 6">
    <name type="scientific">Marinobacterium iners DSM 11526</name>
    <dbReference type="NCBI Taxonomy" id="1122198"/>
    <lineage>
        <taxon>Bacteria</taxon>
        <taxon>Pseudomonadati</taxon>
        <taxon>Pseudomonadota</taxon>
        <taxon>Gammaproteobacteria</taxon>
        <taxon>Oceanospirillales</taxon>
        <taxon>Oceanospirillaceae</taxon>
        <taxon>Marinobacterium</taxon>
    </lineage>
</organism>
<evidence type="ECO:0000259" key="4">
    <source>
        <dbReference type="SMART" id="SM00922"/>
    </source>
</evidence>
<dbReference type="InterPro" id="IPR036849">
    <property type="entry name" value="Enolase-like_C_sf"/>
</dbReference>
<dbReference type="GO" id="GO:0016052">
    <property type="term" value="P:carbohydrate catabolic process"/>
    <property type="evidence" value="ECO:0007669"/>
    <property type="project" value="TreeGrafter"/>
</dbReference>
<dbReference type="RefSeq" id="WP_091828108.1">
    <property type="nucleotide sequence ID" value="NZ_FNRJ01000027.1"/>
</dbReference>
<evidence type="ECO:0000256" key="2">
    <source>
        <dbReference type="ARBA" id="ARBA00022723"/>
    </source>
</evidence>
<dbReference type="GO" id="GO:0009063">
    <property type="term" value="P:amino acid catabolic process"/>
    <property type="evidence" value="ECO:0007669"/>
    <property type="project" value="InterPro"/>
</dbReference>
<dbReference type="InterPro" id="IPR029065">
    <property type="entry name" value="Enolase_C-like"/>
</dbReference>
<dbReference type="SFLD" id="SFLDS00001">
    <property type="entry name" value="Enolase"/>
    <property type="match status" value="1"/>
</dbReference>
<dbReference type="Pfam" id="PF02746">
    <property type="entry name" value="MR_MLE_N"/>
    <property type="match status" value="1"/>
</dbReference>
<evidence type="ECO:0000256" key="1">
    <source>
        <dbReference type="ARBA" id="ARBA00001946"/>
    </source>
</evidence>
<name>A0A1H4H6A9_9GAMM</name>
<dbReference type="InterPro" id="IPR046945">
    <property type="entry name" value="RHMD-like"/>
</dbReference>
<dbReference type="Proteomes" id="UP000242469">
    <property type="component" value="Unassembled WGS sequence"/>
</dbReference>
<evidence type="ECO:0000313" key="6">
    <source>
        <dbReference type="Proteomes" id="UP000242469"/>
    </source>
</evidence>
<dbReference type="STRING" id="1122198.SAMN02745729_12730"/>
<dbReference type="InterPro" id="IPR018110">
    <property type="entry name" value="Mandel_Rmase/mucon_lact_enz_CS"/>
</dbReference>
<dbReference type="SMART" id="SM00922">
    <property type="entry name" value="MR_MLE"/>
    <property type="match status" value="1"/>
</dbReference>
<dbReference type="SUPFAM" id="SSF54826">
    <property type="entry name" value="Enolase N-terminal domain-like"/>
    <property type="match status" value="1"/>
</dbReference>
<dbReference type="SFLD" id="SFLDG00179">
    <property type="entry name" value="mandelate_racemase"/>
    <property type="match status" value="1"/>
</dbReference>
<feature type="domain" description="Mandelate racemase/muconate lactonizing enzyme C-terminal" evidence="4">
    <location>
        <begin position="145"/>
        <end position="242"/>
    </location>
</feature>
<evidence type="ECO:0000256" key="3">
    <source>
        <dbReference type="ARBA" id="ARBA00022842"/>
    </source>
</evidence>
<keyword evidence="3" id="KW-0460">Magnesium</keyword>
<dbReference type="EMBL" id="FNRJ01000027">
    <property type="protein sequence ID" value="SEB16628.1"/>
    <property type="molecule type" value="Genomic_DNA"/>
</dbReference>
<dbReference type="AlphaFoldDB" id="A0A1H4H6A9"/>
<dbReference type="PANTHER" id="PTHR13794:SF58">
    <property type="entry name" value="MITOCHONDRIAL ENOLASE SUPERFAMILY MEMBER 1"/>
    <property type="match status" value="1"/>
</dbReference>
<dbReference type="PROSITE" id="PS00909">
    <property type="entry name" value="MR_MLE_2"/>
    <property type="match status" value="1"/>
</dbReference>
<dbReference type="SUPFAM" id="SSF51604">
    <property type="entry name" value="Enolase C-terminal domain-like"/>
    <property type="match status" value="1"/>
</dbReference>
<dbReference type="Pfam" id="PF13378">
    <property type="entry name" value="MR_MLE_C"/>
    <property type="match status" value="1"/>
</dbReference>
<dbReference type="InterPro" id="IPR013342">
    <property type="entry name" value="Mandelate_racemase_C"/>
</dbReference>
<keyword evidence="2" id="KW-0479">Metal-binding</keyword>
<reference evidence="6" key="1">
    <citation type="submission" date="2016-10" db="EMBL/GenBank/DDBJ databases">
        <authorList>
            <person name="Varghese N."/>
            <person name="Submissions S."/>
        </authorList>
    </citation>
    <scope>NUCLEOTIDE SEQUENCE [LARGE SCALE GENOMIC DNA]</scope>
    <source>
        <strain evidence="6">DSM 11526</strain>
    </source>
</reference>
<accession>A0A1H4H6A9</accession>
<dbReference type="GO" id="GO:0000287">
    <property type="term" value="F:magnesium ion binding"/>
    <property type="evidence" value="ECO:0007669"/>
    <property type="project" value="TreeGrafter"/>
</dbReference>
<dbReference type="InterPro" id="IPR013341">
    <property type="entry name" value="Mandelate_racemase_N_dom"/>
</dbReference>
<dbReference type="PANTHER" id="PTHR13794">
    <property type="entry name" value="ENOLASE SUPERFAMILY, MANDELATE RACEMASE"/>
    <property type="match status" value="1"/>
</dbReference>
<proteinExistence type="predicted"/>
<gene>
    <name evidence="5" type="ORF">SAMN02745729_12730</name>
</gene>
<sequence>MSDIFIKKVDVRAVNVPLEYPVYTAIGVVDTSPLVLIDIHTDANVVGRSYIFAYSPVVLSALKTLTESLSGLILESRLEPVAINQMLENKFKLLGYTGLMRMAGSGIDMALWDAFSKSANLPLYKLLGGSKKEIKSYDSHSMDGIELAAMRAENAASQGFKGVKTKIGYSHVNEDIAVIRRIREAAGENIKIMVDYNQGLSVPEAINRISALESEGVYWVEEPVSYFDDEACRQVKERVNIPVQVGENWLGTEDMIKTLRLGANDFAMPDIMKIGGVTGWIKAAALAEAYAKPMSSHLFQEFSAHLLTVTETAHWLERLDIAKSVVDSSLKFCDGRAVLSDEPGAGFEWKESEIEKFII</sequence>
<dbReference type="Gene3D" id="3.30.390.10">
    <property type="entry name" value="Enolase-like, N-terminal domain"/>
    <property type="match status" value="1"/>
</dbReference>
<comment type="cofactor">
    <cofactor evidence="1">
        <name>Mg(2+)</name>
        <dbReference type="ChEBI" id="CHEBI:18420"/>
    </cofactor>
</comment>
<dbReference type="InterPro" id="IPR029017">
    <property type="entry name" value="Enolase-like_N"/>
</dbReference>
<dbReference type="OrthoDB" id="9782675at2"/>
<keyword evidence="6" id="KW-1185">Reference proteome</keyword>